<dbReference type="InterPro" id="IPR000644">
    <property type="entry name" value="CBS_dom"/>
</dbReference>
<evidence type="ECO:0000256" key="10">
    <source>
        <dbReference type="NCBIfam" id="TIGR01137"/>
    </source>
</evidence>
<evidence type="ECO:0000313" key="13">
    <source>
        <dbReference type="EMBL" id="GCE12966.1"/>
    </source>
</evidence>
<keyword evidence="5" id="KW-0663">Pyridoxal phosphate</keyword>
<dbReference type="SMART" id="SM00116">
    <property type="entry name" value="CBS"/>
    <property type="match status" value="2"/>
</dbReference>
<keyword evidence="7" id="KW-0456">Lyase</keyword>
<keyword evidence="14" id="KW-1185">Reference proteome</keyword>
<dbReference type="SUPFAM" id="SSF54631">
    <property type="entry name" value="CBS-domain pair"/>
    <property type="match status" value="1"/>
</dbReference>
<comment type="caution">
    <text evidence="13">The sequence shown here is derived from an EMBL/GenBank/DDBJ whole genome shotgun (WGS) entry which is preliminary data.</text>
</comment>
<dbReference type="PANTHER" id="PTHR10314">
    <property type="entry name" value="CYSTATHIONINE BETA-SYNTHASE"/>
    <property type="match status" value="1"/>
</dbReference>
<dbReference type="EC" id="4.2.1.22" evidence="4 10"/>
<dbReference type="EMBL" id="BIFR01000001">
    <property type="protein sequence ID" value="GCE12966.1"/>
    <property type="molecule type" value="Genomic_DNA"/>
</dbReference>
<dbReference type="PROSITE" id="PS00901">
    <property type="entry name" value="CYS_SYNTHASE"/>
    <property type="match status" value="1"/>
</dbReference>
<dbReference type="FunFam" id="3.40.50.1100:FF:000118">
    <property type="entry name" value="Related to CYS4-cystathionine beta-synthase"/>
    <property type="match status" value="1"/>
</dbReference>
<dbReference type="FunFam" id="3.40.50.1100:FF:000003">
    <property type="entry name" value="Cystathionine beta-synthase"/>
    <property type="match status" value="1"/>
</dbReference>
<dbReference type="GO" id="GO:0005737">
    <property type="term" value="C:cytoplasm"/>
    <property type="evidence" value="ECO:0007669"/>
    <property type="project" value="InterPro"/>
</dbReference>
<dbReference type="GO" id="GO:0016765">
    <property type="term" value="F:transferase activity, transferring alkyl or aryl (other than methyl) groups"/>
    <property type="evidence" value="ECO:0007669"/>
    <property type="project" value="UniProtKB-ARBA"/>
</dbReference>
<evidence type="ECO:0000256" key="6">
    <source>
        <dbReference type="ARBA" id="ARBA00023122"/>
    </source>
</evidence>
<dbReference type="GO" id="GO:0019343">
    <property type="term" value="P:cysteine biosynthetic process via cystathionine"/>
    <property type="evidence" value="ECO:0007669"/>
    <property type="project" value="InterPro"/>
</dbReference>
<sequence length="469" mass="50751">MVKENTEPAMDGMHYFSSILDGIGNTPLVRLNRIASDVPPLVLAKMEMFNPGGSVKDRVGPALIEYCEQQGWLRPGGTIVEPTSGNTGHGLAIAAAIKGYHCIFVMTDKASEEKRSLLRAYGAEVVVCPSSVNHDSPEYYKNVAYRLAKEIPGACCPDQYSNPANPAAHYASTGPEIWRATAGRITAFVAGIGTGGTISGTARYLKEQNPAIKIIGADPPGSVYSGDTPGPYKVEGIGMDMYPRNYAPELVDEVIRIDDRSSFNWARRLAREEGILTGGSAGTALGAALTYARRLTPQDVVVVLLPDTGRGYLSKQYNETWMRENDMIVQADAEQPTLHDVLIYRRNHAHSMPLVVSVRPSDSVADAVELLRRYGISQTPVMENQQMIGSLTEDLLLRRLATGEPLETCAVGEIQGPPFPILDADAPTSEAYTLFNDCSSAVAVSSKGELAGIVTKADLLEFWAHTRHP</sequence>
<reference evidence="14" key="1">
    <citation type="submission" date="2018-12" db="EMBL/GenBank/DDBJ databases">
        <title>Tengunoibacter tsumagoiensis gen. nov., sp. nov., Dictyobacter kobayashii sp. nov., D. alpinus sp. nov., and D. joshuensis sp. nov. and description of Dictyobacteraceae fam. nov. within the order Ktedonobacterales isolated from Tengu-no-mugimeshi.</title>
        <authorList>
            <person name="Wang C.M."/>
            <person name="Zheng Y."/>
            <person name="Sakai Y."/>
            <person name="Toyoda A."/>
            <person name="Minakuchi Y."/>
            <person name="Abe K."/>
            <person name="Yokota A."/>
            <person name="Yabe S."/>
        </authorList>
    </citation>
    <scope>NUCLEOTIDE SEQUENCE [LARGE SCALE GENOMIC DNA]</scope>
    <source>
        <strain evidence="14">Uno3</strain>
    </source>
</reference>
<comment type="cofactor">
    <cofactor evidence="1">
        <name>pyridoxal 5'-phosphate</name>
        <dbReference type="ChEBI" id="CHEBI:597326"/>
    </cofactor>
</comment>
<dbReference type="InterPro" id="IPR001216">
    <property type="entry name" value="P-phosphate_BS"/>
</dbReference>
<dbReference type="InterPro" id="IPR046342">
    <property type="entry name" value="CBS_dom_sf"/>
</dbReference>
<comment type="catalytic activity">
    <reaction evidence="9">
        <text>L-homocysteine + L-serine = L,L-cystathionine + H2O</text>
        <dbReference type="Rhea" id="RHEA:10112"/>
        <dbReference type="ChEBI" id="CHEBI:15377"/>
        <dbReference type="ChEBI" id="CHEBI:33384"/>
        <dbReference type="ChEBI" id="CHEBI:58161"/>
        <dbReference type="ChEBI" id="CHEBI:58199"/>
        <dbReference type="EC" id="4.2.1.22"/>
    </reaction>
</comment>
<dbReference type="Gene3D" id="3.10.580.10">
    <property type="entry name" value="CBS-domain"/>
    <property type="match status" value="1"/>
</dbReference>
<dbReference type="AlphaFoldDB" id="A0A402A1N3"/>
<dbReference type="UniPathway" id="UPA00136">
    <property type="reaction ID" value="UER00201"/>
</dbReference>
<evidence type="ECO:0000256" key="3">
    <source>
        <dbReference type="ARBA" id="ARBA00007103"/>
    </source>
</evidence>
<evidence type="ECO:0000256" key="8">
    <source>
        <dbReference type="ARBA" id="ARBA00026192"/>
    </source>
</evidence>
<dbReference type="GO" id="GO:0004122">
    <property type="term" value="F:cystathionine beta-synthase activity"/>
    <property type="evidence" value="ECO:0007669"/>
    <property type="project" value="UniProtKB-UniRule"/>
</dbReference>
<evidence type="ECO:0000256" key="11">
    <source>
        <dbReference type="PROSITE-ProRule" id="PRU00703"/>
    </source>
</evidence>
<evidence type="ECO:0000313" key="14">
    <source>
        <dbReference type="Proteomes" id="UP000287352"/>
    </source>
</evidence>
<dbReference type="InterPro" id="IPR001926">
    <property type="entry name" value="TrpB-like_PALP"/>
</dbReference>
<dbReference type="InterPro" id="IPR050214">
    <property type="entry name" value="Cys_Synth/Cystath_Beta-Synth"/>
</dbReference>
<dbReference type="GO" id="GO:0006535">
    <property type="term" value="P:cysteine biosynthetic process from serine"/>
    <property type="evidence" value="ECO:0007669"/>
    <property type="project" value="InterPro"/>
</dbReference>
<protein>
    <recommendedName>
        <fullName evidence="8 10">Cystathionine beta-synthase</fullName>
        <ecNumber evidence="4 10">4.2.1.22</ecNumber>
    </recommendedName>
</protein>
<dbReference type="Pfam" id="PF00291">
    <property type="entry name" value="PALP"/>
    <property type="match status" value="1"/>
</dbReference>
<dbReference type="InterPro" id="IPR036052">
    <property type="entry name" value="TrpB-like_PALP_sf"/>
</dbReference>
<evidence type="ECO:0000259" key="12">
    <source>
        <dbReference type="PROSITE" id="PS51371"/>
    </source>
</evidence>
<evidence type="ECO:0000256" key="9">
    <source>
        <dbReference type="ARBA" id="ARBA00047490"/>
    </source>
</evidence>
<dbReference type="PROSITE" id="PS51371">
    <property type="entry name" value="CBS"/>
    <property type="match status" value="1"/>
</dbReference>
<evidence type="ECO:0000256" key="1">
    <source>
        <dbReference type="ARBA" id="ARBA00001933"/>
    </source>
</evidence>
<keyword evidence="6 11" id="KW-0129">CBS domain</keyword>
<dbReference type="SUPFAM" id="SSF53686">
    <property type="entry name" value="Tryptophan synthase beta subunit-like PLP-dependent enzymes"/>
    <property type="match status" value="1"/>
</dbReference>
<organism evidence="13 14">
    <name type="scientific">Tengunoibacter tsumagoiensis</name>
    <dbReference type="NCBI Taxonomy" id="2014871"/>
    <lineage>
        <taxon>Bacteria</taxon>
        <taxon>Bacillati</taxon>
        <taxon>Chloroflexota</taxon>
        <taxon>Ktedonobacteria</taxon>
        <taxon>Ktedonobacterales</taxon>
        <taxon>Dictyobacteraceae</taxon>
        <taxon>Tengunoibacter</taxon>
    </lineage>
</organism>
<dbReference type="Pfam" id="PF00571">
    <property type="entry name" value="CBS"/>
    <property type="match status" value="2"/>
</dbReference>
<evidence type="ECO:0000256" key="7">
    <source>
        <dbReference type="ARBA" id="ARBA00023239"/>
    </source>
</evidence>
<proteinExistence type="inferred from homology"/>
<comment type="similarity">
    <text evidence="3">Belongs to the cysteine synthase/cystathionine beta-synthase family.</text>
</comment>
<dbReference type="NCBIfam" id="TIGR01137">
    <property type="entry name" value="cysta_beta"/>
    <property type="match status" value="1"/>
</dbReference>
<evidence type="ECO:0000256" key="2">
    <source>
        <dbReference type="ARBA" id="ARBA00005003"/>
    </source>
</evidence>
<evidence type="ECO:0000256" key="5">
    <source>
        <dbReference type="ARBA" id="ARBA00022898"/>
    </source>
</evidence>
<dbReference type="CDD" id="cd01561">
    <property type="entry name" value="CBS_like"/>
    <property type="match status" value="1"/>
</dbReference>
<gene>
    <name evidence="13" type="ORF">KTT_28250</name>
</gene>
<dbReference type="Proteomes" id="UP000287352">
    <property type="component" value="Unassembled WGS sequence"/>
</dbReference>
<evidence type="ECO:0000256" key="4">
    <source>
        <dbReference type="ARBA" id="ARBA00012041"/>
    </source>
</evidence>
<comment type="pathway">
    <text evidence="2">Amino-acid biosynthesis; L-cysteine biosynthesis; L-cysteine from L-homocysteine and L-serine: step 1/2.</text>
</comment>
<name>A0A402A1N3_9CHLR</name>
<dbReference type="Gene3D" id="3.40.50.1100">
    <property type="match status" value="2"/>
</dbReference>
<accession>A0A402A1N3</accession>
<dbReference type="InterPro" id="IPR005857">
    <property type="entry name" value="Cysta_beta_synth"/>
</dbReference>
<feature type="domain" description="CBS" evidence="12">
    <location>
        <begin position="351"/>
        <end position="406"/>
    </location>
</feature>